<keyword evidence="11" id="KW-0539">Nucleus</keyword>
<feature type="site" description="Contributes to catalysis" evidence="14">
    <location>
        <position position="1047"/>
    </location>
</feature>
<proteinExistence type="inferred from homology"/>
<dbReference type="GO" id="GO:0000122">
    <property type="term" value="P:negative regulation of transcription by RNA polymerase II"/>
    <property type="evidence" value="ECO:0007669"/>
    <property type="project" value="InterPro"/>
</dbReference>
<feature type="active site" evidence="12">
    <location>
        <position position="851"/>
    </location>
</feature>
<organism evidence="19 20">
    <name type="scientific">Takifugu bimaculatus</name>
    <dbReference type="NCBI Taxonomy" id="433685"/>
    <lineage>
        <taxon>Eukaryota</taxon>
        <taxon>Metazoa</taxon>
        <taxon>Chordata</taxon>
        <taxon>Craniata</taxon>
        <taxon>Vertebrata</taxon>
        <taxon>Euteleostomi</taxon>
        <taxon>Actinopterygii</taxon>
        <taxon>Neopterygii</taxon>
        <taxon>Teleostei</taxon>
        <taxon>Neoteleostei</taxon>
        <taxon>Acanthomorphata</taxon>
        <taxon>Eupercaria</taxon>
        <taxon>Tetraodontiformes</taxon>
        <taxon>Tetradontoidea</taxon>
        <taxon>Tetraodontidae</taxon>
        <taxon>Takifugu</taxon>
    </lineage>
</organism>
<keyword evidence="15" id="KW-0175">Coiled coil</keyword>
<keyword evidence="4" id="KW-0678">Repressor</keyword>
<dbReference type="InterPro" id="IPR024643">
    <property type="entry name" value="Hist_deacetylase_Gln_rich_N"/>
</dbReference>
<keyword evidence="20" id="KW-1185">Reference proteome</keyword>
<evidence type="ECO:0000256" key="2">
    <source>
        <dbReference type="ARBA" id="ARBA00007738"/>
    </source>
</evidence>
<accession>A0A4Z2CJY5</accession>
<feature type="domain" description="Histone deacetylase" evidence="17">
    <location>
        <begin position="877"/>
        <end position="1063"/>
    </location>
</feature>
<dbReference type="AlphaFoldDB" id="A0A4Z2CJY5"/>
<feature type="compositionally biased region" description="Low complexity" evidence="16">
    <location>
        <begin position="70"/>
        <end position="79"/>
    </location>
</feature>
<protein>
    <recommendedName>
        <fullName evidence="3">histone deacetylase</fullName>
        <ecNumber evidence="3">3.5.1.98</ecNumber>
    </recommendedName>
</protein>
<evidence type="ECO:0000256" key="15">
    <source>
        <dbReference type="SAM" id="Coils"/>
    </source>
</evidence>
<dbReference type="EMBL" id="SWLE01000001">
    <property type="protein sequence ID" value="TNN04486.1"/>
    <property type="molecule type" value="Genomic_DNA"/>
</dbReference>
<dbReference type="CDD" id="cd10162">
    <property type="entry name" value="ClassIIa_HDAC4_Gln-rich-N"/>
    <property type="match status" value="1"/>
</dbReference>
<evidence type="ECO:0000256" key="13">
    <source>
        <dbReference type="PIRSR" id="PIRSR037911-2"/>
    </source>
</evidence>
<feature type="region of interest" description="Disordered" evidence="16">
    <location>
        <begin position="468"/>
        <end position="490"/>
    </location>
</feature>
<evidence type="ECO:0000256" key="1">
    <source>
        <dbReference type="ARBA" id="ARBA00004123"/>
    </source>
</evidence>
<feature type="region of interest" description="Disordered" evidence="16">
    <location>
        <begin position="253"/>
        <end position="341"/>
    </location>
</feature>
<keyword evidence="8" id="KW-0156">Chromatin regulator</keyword>
<feature type="compositionally biased region" description="Low complexity" evidence="16">
    <location>
        <begin position="310"/>
        <end position="332"/>
    </location>
</feature>
<evidence type="ECO:0000256" key="3">
    <source>
        <dbReference type="ARBA" id="ARBA00012111"/>
    </source>
</evidence>
<dbReference type="GO" id="GO:0005634">
    <property type="term" value="C:nucleus"/>
    <property type="evidence" value="ECO:0007669"/>
    <property type="project" value="UniProtKB-SubCell"/>
</dbReference>
<evidence type="ECO:0000256" key="7">
    <source>
        <dbReference type="ARBA" id="ARBA00022833"/>
    </source>
</evidence>
<dbReference type="Proteomes" id="UP000516260">
    <property type="component" value="Chromosome 1"/>
</dbReference>
<dbReference type="Gene3D" id="3.40.800.20">
    <property type="entry name" value="Histone deacetylase domain"/>
    <property type="match status" value="1"/>
</dbReference>
<evidence type="ECO:0000256" key="11">
    <source>
        <dbReference type="ARBA" id="ARBA00023242"/>
    </source>
</evidence>
<comment type="subcellular location">
    <subcellularLocation>
        <location evidence="1">Nucleus</location>
    </subcellularLocation>
</comment>
<name>A0A4Z2CJY5_9TELE</name>
<feature type="coiled-coil region" evidence="15">
    <location>
        <begin position="112"/>
        <end position="178"/>
    </location>
</feature>
<sequence>GLSNNERPLGALKPAAVNHLVDVSAAALPMQVPPAATAILPMDLRVDHHHNHQQQPTFGLVSQPHPTPPSSTACPTSSEPGRCSVINHQEQQLQQELVALKHKQQLQRQLLIAEFQRQHEQLSRQHEIQLQEHIKHQQDLLALKHQQELLEHQRKIEQQRHEQELEKQQREYKLHQLKNKDRGQESAIASTEVKMRLQEFVLNKKKALAQRNLNHCLPSDPRYWYGKTQHSSLDQSSPPQTALSAYTHPMLGTYDSKDDFPLRKTASEPNLKLRSRLKQKVTERRSSPLLRRKDGPIPSAKKRSLDVADSACNSAPGSGPSSPNNSSSNIPSENGITISSSPGEASLLQRLAAREGSVSHLSLYTSPSLPNITLGLPATGPAASVVSGHKDGDSRLTLPALQQGIPLTSPFLPPTHLPSYLTSSALDREAPGGGAAGAHNPLLQHMVLLEQGHSPMGLGGLPLQSPSVSKLARGHRPLGRTQSAPLPQQQCGQAQALQQLVVQQQHQQFLEKHKQQFQQQQHIISKIMSKPTDQVSAVSSSPSGPARQHQSHPEETEEELREHQGLPSSSSPPTPSSLPVKEAGPMRSVVIKQEPVDPQEVEEKEQRERQAEKDFLFRQQQALLLEQQRIHQLRNYQASMEAAGLPVSFAGHRPLSRAQSSPASASFPIVVPESTTKPRFTTGLVYDSLMQKHQCMCGNTTIHPEHAGRIQSIWSRLQETGLRAHCECIRGRKASLEELQTIHSEAHVLLYGTNPLRQKLDCSVSPMFVRLPCGGIGVDSDTIWNEVHSSTAARLAVGSVAELVFKVASGELKPVFAVAAYCLNPAGRPGTLVLRIPAATANRPVLLKFHHSHLQSSYHSERTVSPSFDRLDITPRRAAPMGFCYFNSVAIAAKLLQQRLSVRKILIVDWDVHHGNGTQQAFYADPGILYISLHRYDDGNFFPGSGAPDEVGSGAGVGFNVNMAFTGGLEPPMGDVEYLAAFRTVVMPIANEFAPDVVLVSSGFDAVDGHASPLGGYKLTAKCFGYLTRQLMGLAGGRVVLALEGGHDLTAICDASEACVSALLGNELEPIPDKLMQQRPNANAVRSMEKVLEAHDPRRNRWKKKHPEIWTHWEALAASSSSLCHKRRFCVSVLPPQDATLVWEWTSGACGVKQNSDYDRWIHQSA</sequence>
<feature type="compositionally biased region" description="Basic and acidic residues" evidence="16">
    <location>
        <begin position="280"/>
        <end position="295"/>
    </location>
</feature>
<evidence type="ECO:0000256" key="6">
    <source>
        <dbReference type="ARBA" id="ARBA00022801"/>
    </source>
</evidence>
<gene>
    <name evidence="19" type="ORF">fugu_001515</name>
</gene>
<evidence type="ECO:0000256" key="5">
    <source>
        <dbReference type="ARBA" id="ARBA00022723"/>
    </source>
</evidence>
<keyword evidence="10" id="KW-0804">Transcription</keyword>
<reference evidence="19 20" key="1">
    <citation type="submission" date="2019-04" db="EMBL/GenBank/DDBJ databases">
        <title>The sequence and de novo assembly of Takifugu bimaculatus genome using PacBio and Hi-C technologies.</title>
        <authorList>
            <person name="Xu P."/>
            <person name="Liu B."/>
            <person name="Zhou Z."/>
        </authorList>
    </citation>
    <scope>NUCLEOTIDE SEQUENCE [LARGE SCALE GENOMIC DNA]</scope>
    <source>
        <strain evidence="19">TB-2018</strain>
        <tissue evidence="19">Muscle</tissue>
    </source>
</reference>
<evidence type="ECO:0000313" key="19">
    <source>
        <dbReference type="EMBL" id="TNN04486.1"/>
    </source>
</evidence>
<evidence type="ECO:0000256" key="9">
    <source>
        <dbReference type="ARBA" id="ARBA00023015"/>
    </source>
</evidence>
<comment type="similarity">
    <text evidence="2">Belongs to the histone deacetylase family. HD type 2 subfamily.</text>
</comment>
<evidence type="ECO:0000259" key="18">
    <source>
        <dbReference type="Pfam" id="PF12203"/>
    </source>
</evidence>
<evidence type="ECO:0000256" key="8">
    <source>
        <dbReference type="ARBA" id="ARBA00022853"/>
    </source>
</evidence>
<feature type="non-terminal residue" evidence="19">
    <location>
        <position position="1"/>
    </location>
</feature>
<feature type="compositionally biased region" description="Basic and acidic residues" evidence="16">
    <location>
        <begin position="255"/>
        <end position="266"/>
    </location>
</feature>
<dbReference type="GO" id="GO:0141221">
    <property type="term" value="F:histone deacetylase activity, hydrolytic mechanism"/>
    <property type="evidence" value="ECO:0007669"/>
    <property type="project" value="UniProtKB-EC"/>
</dbReference>
<dbReference type="Pfam" id="PF12203">
    <property type="entry name" value="HDAC4_Gln"/>
    <property type="match status" value="1"/>
</dbReference>
<feature type="binding site" evidence="13">
    <location>
        <position position="773"/>
    </location>
    <ligand>
        <name>Zn(2+)</name>
        <dbReference type="ChEBI" id="CHEBI:29105"/>
    </ligand>
</feature>
<feature type="compositionally biased region" description="Low complexity" evidence="16">
    <location>
        <begin position="535"/>
        <end position="546"/>
    </location>
</feature>
<evidence type="ECO:0000313" key="20">
    <source>
        <dbReference type="Proteomes" id="UP000516260"/>
    </source>
</evidence>
<dbReference type="Gene3D" id="6.10.250.1550">
    <property type="match status" value="1"/>
</dbReference>
<evidence type="ECO:0000256" key="4">
    <source>
        <dbReference type="ARBA" id="ARBA00022491"/>
    </source>
</evidence>
<dbReference type="GO" id="GO:0046872">
    <property type="term" value="F:metal ion binding"/>
    <property type="evidence" value="ECO:0007669"/>
    <property type="project" value="UniProtKB-KW"/>
</dbReference>
<keyword evidence="7 13" id="KW-0862">Zinc</keyword>
<dbReference type="InterPro" id="IPR023696">
    <property type="entry name" value="Ureohydrolase_dom_sf"/>
</dbReference>
<evidence type="ECO:0000256" key="10">
    <source>
        <dbReference type="ARBA" id="ARBA00023163"/>
    </source>
</evidence>
<dbReference type="EC" id="3.5.1.98" evidence="3"/>
<feature type="domain" description="Histone deacetylase glutamine rich N-terminal" evidence="18">
    <location>
        <begin position="89"/>
        <end position="174"/>
    </location>
</feature>
<evidence type="ECO:0000259" key="17">
    <source>
        <dbReference type="Pfam" id="PF00850"/>
    </source>
</evidence>
<feature type="binding site" evidence="13">
    <location>
        <position position="703"/>
    </location>
    <ligand>
        <name>Zn(2+)</name>
        <dbReference type="ChEBI" id="CHEBI:29105"/>
    </ligand>
</feature>
<evidence type="ECO:0000256" key="16">
    <source>
        <dbReference type="SAM" id="MobiDB-lite"/>
    </source>
</evidence>
<feature type="binding site" evidence="13">
    <location>
        <position position="695"/>
    </location>
    <ligand>
        <name>Zn(2+)</name>
        <dbReference type="ChEBI" id="CHEBI:29105"/>
    </ligand>
</feature>
<dbReference type="PIRSF" id="PIRSF037911">
    <property type="entry name" value="HDAC_II_euk"/>
    <property type="match status" value="1"/>
</dbReference>
<keyword evidence="5 13" id="KW-0479">Metal-binding</keyword>
<dbReference type="InterPro" id="IPR046949">
    <property type="entry name" value="HDAC4/5/7/9"/>
</dbReference>
<keyword evidence="6" id="KW-0378">Hydrolase</keyword>
<feature type="domain" description="Histone deacetylase" evidence="17">
    <location>
        <begin position="703"/>
        <end position="819"/>
    </location>
</feature>
<keyword evidence="9" id="KW-0805">Transcription regulation</keyword>
<evidence type="ECO:0000256" key="12">
    <source>
        <dbReference type="PIRSR" id="PIRSR037911-1"/>
    </source>
</evidence>
<feature type="region of interest" description="Disordered" evidence="16">
    <location>
        <begin position="530"/>
        <end position="582"/>
    </location>
</feature>
<dbReference type="InterPro" id="IPR023801">
    <property type="entry name" value="His_deacetylse_dom"/>
</dbReference>
<dbReference type="InterPro" id="IPR000286">
    <property type="entry name" value="HDACs"/>
</dbReference>
<dbReference type="InterPro" id="IPR037138">
    <property type="entry name" value="His_deacetylse_dom_sf"/>
</dbReference>
<comment type="caution">
    <text evidence="19">The sequence shown here is derived from an EMBL/GenBank/DDBJ whole genome shotgun (WGS) entry which is preliminary data.</text>
</comment>
<dbReference type="PANTHER" id="PTHR45364:SF13">
    <property type="entry name" value="HISTONE DEACETYLASE"/>
    <property type="match status" value="1"/>
</dbReference>
<feature type="binding site" evidence="13">
    <location>
        <position position="697"/>
    </location>
    <ligand>
        <name>Zn(2+)</name>
        <dbReference type="ChEBI" id="CHEBI:29105"/>
    </ligand>
</feature>
<evidence type="ECO:0000256" key="14">
    <source>
        <dbReference type="PIRSR" id="PIRSR037911-3"/>
    </source>
</evidence>
<dbReference type="SUPFAM" id="SSF52768">
    <property type="entry name" value="Arginase/deacetylase"/>
    <property type="match status" value="1"/>
</dbReference>
<dbReference type="PRINTS" id="PR01270">
    <property type="entry name" value="HDASUPER"/>
</dbReference>
<feature type="region of interest" description="Disordered" evidence="16">
    <location>
        <begin position="51"/>
        <end position="79"/>
    </location>
</feature>
<dbReference type="Pfam" id="PF00850">
    <property type="entry name" value="Hist_deacetyl"/>
    <property type="match status" value="2"/>
</dbReference>
<dbReference type="PANTHER" id="PTHR45364">
    <property type="entry name" value="HISTONE DEACETYLASE 9-RELATED"/>
    <property type="match status" value="1"/>
</dbReference>